<sequence>MKNIFLYPKHDRFYGSPNPYIFDFHRELAKKHRVVNKNAPNIGTLNLFVYFFHSEVFLFNWIENLPEKKFGRLQVAGFVFFLWLVRIFKKKIVWVLHNKGSHHQRDNQQADKVFRLMMRRSDKIITHSESGKSFVEETYPEQAAKVVVILHPISELFPIIDAEKTIDFLIWGSVHRYKGIDKFLNFLATISEEHRFKVRIVGKCFDKTYLKEITSYVNEDIMFTNEILELEEIYRIAQEAKFILFTYNSDTVISSGSLIDSIRMGSTILGPNHGAFKDLSNLSFVKTYENFGDIVECSRFTGTTADQLRSERDVFFKENNWERFIDKVDRVLADL</sequence>
<dbReference type="Proteomes" id="UP000199403">
    <property type="component" value="Unassembled WGS sequence"/>
</dbReference>
<evidence type="ECO:0000256" key="1">
    <source>
        <dbReference type="ARBA" id="ARBA00022679"/>
    </source>
</evidence>
<dbReference type="SUPFAM" id="SSF53756">
    <property type="entry name" value="UDP-Glycosyltransferase/glycogen phosphorylase"/>
    <property type="match status" value="1"/>
</dbReference>
<protein>
    <submittedName>
        <fullName evidence="2">Glycosyltransferase involved in cell wall bisynthesis</fullName>
    </submittedName>
</protein>
<keyword evidence="1 2" id="KW-0808">Transferase</keyword>
<dbReference type="GO" id="GO:0016757">
    <property type="term" value="F:glycosyltransferase activity"/>
    <property type="evidence" value="ECO:0007669"/>
    <property type="project" value="TreeGrafter"/>
</dbReference>
<keyword evidence="3" id="KW-1185">Reference proteome</keyword>
<dbReference type="AlphaFoldDB" id="A0A1H7AUC7"/>
<evidence type="ECO:0000313" key="2">
    <source>
        <dbReference type="EMBL" id="SEJ68898.1"/>
    </source>
</evidence>
<dbReference type="STRING" id="1416801.SAMN05192553_108120"/>
<name>A0A1H7AUC7_9BACT</name>
<reference evidence="3" key="1">
    <citation type="submission" date="2016-10" db="EMBL/GenBank/DDBJ databases">
        <authorList>
            <person name="Varghese N."/>
            <person name="Submissions S."/>
        </authorList>
    </citation>
    <scope>NUCLEOTIDE SEQUENCE [LARGE SCALE GENOMIC DNA]</scope>
    <source>
        <strain evidence="3">IBRC-M 10761</strain>
    </source>
</reference>
<evidence type="ECO:0000313" key="3">
    <source>
        <dbReference type="Proteomes" id="UP000199403"/>
    </source>
</evidence>
<gene>
    <name evidence="2" type="ORF">SAMN05192553_108120</name>
</gene>
<dbReference type="EMBL" id="FNZH01000008">
    <property type="protein sequence ID" value="SEJ68898.1"/>
    <property type="molecule type" value="Genomic_DNA"/>
</dbReference>
<dbReference type="Gene3D" id="3.40.50.2000">
    <property type="entry name" value="Glycogen Phosphorylase B"/>
    <property type="match status" value="2"/>
</dbReference>
<organism evidence="2 3">
    <name type="scientific">Cyclobacterium xiamenense</name>
    <dbReference type="NCBI Taxonomy" id="1297121"/>
    <lineage>
        <taxon>Bacteria</taxon>
        <taxon>Pseudomonadati</taxon>
        <taxon>Bacteroidota</taxon>
        <taxon>Cytophagia</taxon>
        <taxon>Cytophagales</taxon>
        <taxon>Cyclobacteriaceae</taxon>
        <taxon>Cyclobacterium</taxon>
    </lineage>
</organism>
<dbReference type="PANTHER" id="PTHR46401">
    <property type="entry name" value="GLYCOSYLTRANSFERASE WBBK-RELATED"/>
    <property type="match status" value="1"/>
</dbReference>
<proteinExistence type="predicted"/>
<dbReference type="PANTHER" id="PTHR46401:SF2">
    <property type="entry name" value="GLYCOSYLTRANSFERASE WBBK-RELATED"/>
    <property type="match status" value="1"/>
</dbReference>
<accession>A0A1H7AUC7</accession>
<dbReference type="GO" id="GO:0009103">
    <property type="term" value="P:lipopolysaccharide biosynthetic process"/>
    <property type="evidence" value="ECO:0007669"/>
    <property type="project" value="TreeGrafter"/>
</dbReference>